<sequence length="66" mass="7433">MMTRSSPFLRTIQSTNISQKANNLLLIASQKSAVSLKDYKKNENKKVAVNDFLPSKSAHESIQYSM</sequence>
<dbReference type="AlphaFoldDB" id="A0ABC8L673"/>
<dbReference type="Proteomes" id="UP001642260">
    <property type="component" value="Unassembled WGS sequence"/>
</dbReference>
<comment type="caution">
    <text evidence="1">The sequence shown here is derived from an EMBL/GenBank/DDBJ whole genome shotgun (WGS) entry which is preliminary data.</text>
</comment>
<name>A0ABC8L673_ERUVS</name>
<evidence type="ECO:0000313" key="2">
    <source>
        <dbReference type="Proteomes" id="UP001642260"/>
    </source>
</evidence>
<gene>
    <name evidence="1" type="ORF">ERUC_LOCUS30783</name>
</gene>
<evidence type="ECO:0000313" key="1">
    <source>
        <dbReference type="EMBL" id="CAH8367312.1"/>
    </source>
</evidence>
<keyword evidence="2" id="KW-1185">Reference proteome</keyword>
<reference evidence="1 2" key="1">
    <citation type="submission" date="2022-03" db="EMBL/GenBank/DDBJ databases">
        <authorList>
            <person name="Macdonald S."/>
            <person name="Ahmed S."/>
            <person name="Newling K."/>
        </authorList>
    </citation>
    <scope>NUCLEOTIDE SEQUENCE [LARGE SCALE GENOMIC DNA]</scope>
</reference>
<dbReference type="EMBL" id="CAKOAT010402932">
    <property type="protein sequence ID" value="CAH8367312.1"/>
    <property type="molecule type" value="Genomic_DNA"/>
</dbReference>
<protein>
    <submittedName>
        <fullName evidence="1">Uncharacterized protein</fullName>
    </submittedName>
</protein>
<accession>A0ABC8L673</accession>
<organism evidence="1 2">
    <name type="scientific">Eruca vesicaria subsp. sativa</name>
    <name type="common">Garden rocket</name>
    <name type="synonym">Eruca sativa</name>
    <dbReference type="NCBI Taxonomy" id="29727"/>
    <lineage>
        <taxon>Eukaryota</taxon>
        <taxon>Viridiplantae</taxon>
        <taxon>Streptophyta</taxon>
        <taxon>Embryophyta</taxon>
        <taxon>Tracheophyta</taxon>
        <taxon>Spermatophyta</taxon>
        <taxon>Magnoliopsida</taxon>
        <taxon>eudicotyledons</taxon>
        <taxon>Gunneridae</taxon>
        <taxon>Pentapetalae</taxon>
        <taxon>rosids</taxon>
        <taxon>malvids</taxon>
        <taxon>Brassicales</taxon>
        <taxon>Brassicaceae</taxon>
        <taxon>Brassiceae</taxon>
        <taxon>Eruca</taxon>
    </lineage>
</organism>
<proteinExistence type="predicted"/>